<name>A0ABR3N1S0_9TELE</name>
<dbReference type="InterPro" id="IPR002403">
    <property type="entry name" value="Cyt_P450_E_grp-IV"/>
</dbReference>
<dbReference type="PROSITE" id="PS50106">
    <property type="entry name" value="PDZ"/>
    <property type="match status" value="2"/>
</dbReference>
<dbReference type="EMBL" id="JAYMGO010000007">
    <property type="protein sequence ID" value="KAL1270788.1"/>
    <property type="molecule type" value="Genomic_DNA"/>
</dbReference>
<evidence type="ECO:0000256" key="6">
    <source>
        <dbReference type="SAM" id="MobiDB-lite"/>
    </source>
</evidence>
<feature type="region of interest" description="Disordered" evidence="6">
    <location>
        <begin position="519"/>
        <end position="542"/>
    </location>
</feature>
<dbReference type="Pfam" id="PF00595">
    <property type="entry name" value="PDZ"/>
    <property type="match status" value="2"/>
</dbReference>
<dbReference type="InterPro" id="IPR036396">
    <property type="entry name" value="Cyt_P450_sf"/>
</dbReference>
<dbReference type="InterPro" id="IPR050529">
    <property type="entry name" value="CYP450_sterol_14alpha_dmase"/>
</dbReference>
<keyword evidence="4" id="KW-0408">Iron</keyword>
<dbReference type="SMART" id="SM00228">
    <property type="entry name" value="PDZ"/>
    <property type="match status" value="2"/>
</dbReference>
<dbReference type="InterPro" id="IPR001128">
    <property type="entry name" value="Cyt_P450"/>
</dbReference>
<dbReference type="InterPro" id="IPR001478">
    <property type="entry name" value="PDZ"/>
</dbReference>
<proteinExistence type="inferred from homology"/>
<evidence type="ECO:0000313" key="9">
    <source>
        <dbReference type="Proteomes" id="UP001558613"/>
    </source>
</evidence>
<dbReference type="Gene3D" id="1.10.630.10">
    <property type="entry name" value="Cytochrome P450"/>
    <property type="match status" value="1"/>
</dbReference>
<dbReference type="CDD" id="cd06794">
    <property type="entry name" value="PDZ2_syntenin-like"/>
    <property type="match status" value="1"/>
</dbReference>
<evidence type="ECO:0000256" key="2">
    <source>
        <dbReference type="ARBA" id="ARBA00022617"/>
    </source>
</evidence>
<dbReference type="SUPFAM" id="SSF48264">
    <property type="entry name" value="Cytochrome P450"/>
    <property type="match status" value="1"/>
</dbReference>
<comment type="caution">
    <text evidence="8">The sequence shown here is derived from an EMBL/GenBank/DDBJ whole genome shotgun (WGS) entry which is preliminary data.</text>
</comment>
<dbReference type="PRINTS" id="PR00465">
    <property type="entry name" value="EP450IV"/>
</dbReference>
<keyword evidence="2" id="KW-0349">Heme</keyword>
<evidence type="ECO:0000256" key="1">
    <source>
        <dbReference type="ARBA" id="ARBA00010617"/>
    </source>
</evidence>
<dbReference type="SUPFAM" id="SSF50156">
    <property type="entry name" value="PDZ domain-like"/>
    <property type="match status" value="2"/>
</dbReference>
<keyword evidence="5" id="KW-0753">Steroid metabolism</keyword>
<keyword evidence="5" id="KW-0443">Lipid metabolism</keyword>
<evidence type="ECO:0000313" key="8">
    <source>
        <dbReference type="EMBL" id="KAL1270788.1"/>
    </source>
</evidence>
<dbReference type="Proteomes" id="UP001558613">
    <property type="component" value="Unassembled WGS sequence"/>
</dbReference>
<dbReference type="InterPro" id="IPR036034">
    <property type="entry name" value="PDZ_sf"/>
</dbReference>
<evidence type="ECO:0000256" key="3">
    <source>
        <dbReference type="ARBA" id="ARBA00022723"/>
    </source>
</evidence>
<keyword evidence="9" id="KW-1185">Reference proteome</keyword>
<keyword evidence="3" id="KW-0479">Metal-binding</keyword>
<organism evidence="8 9">
    <name type="scientific">Cirrhinus molitorella</name>
    <name type="common">mud carp</name>
    <dbReference type="NCBI Taxonomy" id="172907"/>
    <lineage>
        <taxon>Eukaryota</taxon>
        <taxon>Metazoa</taxon>
        <taxon>Chordata</taxon>
        <taxon>Craniata</taxon>
        <taxon>Vertebrata</taxon>
        <taxon>Euteleostomi</taxon>
        <taxon>Actinopterygii</taxon>
        <taxon>Neopterygii</taxon>
        <taxon>Teleostei</taxon>
        <taxon>Ostariophysi</taxon>
        <taxon>Cypriniformes</taxon>
        <taxon>Cyprinidae</taxon>
        <taxon>Labeoninae</taxon>
        <taxon>Labeonini</taxon>
        <taxon>Cirrhinus</taxon>
    </lineage>
</organism>
<dbReference type="Pfam" id="PF00067">
    <property type="entry name" value="p450"/>
    <property type="match status" value="1"/>
</dbReference>
<dbReference type="PANTHER" id="PTHR24304">
    <property type="entry name" value="CYTOCHROME P450 FAMILY 7"/>
    <property type="match status" value="1"/>
</dbReference>
<sequence>MATFLVIVTTILLTIWIVWICSHSRKRQTGEPPLVTGWLPFIGVTLDYAANPLGFLRETQKKYGHVFTCKIARKYFTFVTDPFSFSAVVRQSKNLDFQKFAVGFSHRVFGHADFSSLLFSESYREVHSIFRQTLQGPSLQQLTETMLGNLQMVLERGLPYEHNWLEEGLQSFTNRIMFEAGFLTLFGKDTRFLHADERICMQKAVQDFLTFDRAFPILAAGVPIGLCAQAWRAREALAEELLHDKLHHRKCISDLIQRRMDAFNRMHLDEIGKARTHVCMLWASQANTLPAAFWSLYYTLRSVDAFTAARTEVNKVLSGQLTSNQDQTIYLSREQLDSMAVLESIIQEALRLSSASIMIRVASDDFTLTLDSGQTAAIRKGDYIALYPQLIHLDPEIYPNPTEFKYDRFLDDNGQRKNNFFKNERRLKHFLLPFGSGVSECPGRFFAVHEIKQFLALTLWHYDLQLSDPDATLVPDSTRAGLGFCSVKCAPNRITTMSLYPSLEDMKVDKFMQAHNTPTASPLKALPLPEPSRNQTEPYYDSKSEEIATSSRLYPELNEFMGLNLSADAQQTLSSSVPDQTSGAVSVWTPGMSWVAAPITGSDMGVKRAEIRQGVREVVLCKDMDGKIGLRLKVIDNGVFVQLVQANTPAALAGLRFGDQILQINGKSCAGWSSDNAHKELKNANPEKITLAVRDRPLERTVTLHKDMNGQLGFLFKKGRITSIVKDSSAARNGLLTDHQICEINGQNIIGLKDSQITDILNSSGGVVTVTVMPVVIFEHMMKRMSSSIVKSLMDHSIPEV</sequence>
<evidence type="ECO:0000256" key="5">
    <source>
        <dbReference type="ARBA" id="ARBA00023221"/>
    </source>
</evidence>
<protein>
    <recommendedName>
        <fullName evidence="7">PDZ domain-containing protein</fullName>
    </recommendedName>
</protein>
<dbReference type="CDD" id="cd06721">
    <property type="entry name" value="PDZ1_syntenin-like"/>
    <property type="match status" value="1"/>
</dbReference>
<evidence type="ECO:0000259" key="7">
    <source>
        <dbReference type="PROSITE" id="PS50106"/>
    </source>
</evidence>
<dbReference type="PANTHER" id="PTHR24304:SF3">
    <property type="entry name" value="CHOLESTEROL 7-ALPHA-MONOOXYGENASE"/>
    <property type="match status" value="1"/>
</dbReference>
<evidence type="ECO:0000256" key="4">
    <source>
        <dbReference type="ARBA" id="ARBA00023004"/>
    </source>
</evidence>
<accession>A0ABR3N1S0</accession>
<dbReference type="Gene3D" id="2.30.42.10">
    <property type="match status" value="2"/>
</dbReference>
<reference evidence="8 9" key="1">
    <citation type="submission" date="2023-09" db="EMBL/GenBank/DDBJ databases">
        <authorList>
            <person name="Wang M."/>
        </authorList>
    </citation>
    <scope>NUCLEOTIDE SEQUENCE [LARGE SCALE GENOMIC DNA]</scope>
    <source>
        <strain evidence="8">GT-2023</strain>
        <tissue evidence="8">Liver</tissue>
    </source>
</reference>
<gene>
    <name evidence="8" type="ORF">QQF64_029804</name>
</gene>
<feature type="domain" description="PDZ" evidence="7">
    <location>
        <begin position="701"/>
        <end position="776"/>
    </location>
</feature>
<feature type="domain" description="PDZ" evidence="7">
    <location>
        <begin position="617"/>
        <end position="696"/>
    </location>
</feature>
<comment type="similarity">
    <text evidence="1">Belongs to the cytochrome P450 family.</text>
</comment>